<evidence type="ECO:0000256" key="5">
    <source>
        <dbReference type="SAM" id="Phobius"/>
    </source>
</evidence>
<dbReference type="OrthoDB" id="9799585at2"/>
<keyword evidence="7" id="KW-1185">Reference proteome</keyword>
<evidence type="ECO:0000256" key="2">
    <source>
        <dbReference type="ARBA" id="ARBA00022692"/>
    </source>
</evidence>
<dbReference type="PANTHER" id="PTHR37306:SF1">
    <property type="entry name" value="COLICIN V PRODUCTION PROTEIN"/>
    <property type="match status" value="1"/>
</dbReference>
<dbReference type="RefSeq" id="WP_125020027.1">
    <property type="nucleotide sequence ID" value="NZ_RQVQ01000045.1"/>
</dbReference>
<dbReference type="GO" id="GO:0016020">
    <property type="term" value="C:membrane"/>
    <property type="evidence" value="ECO:0007669"/>
    <property type="project" value="UniProtKB-SubCell"/>
</dbReference>
<sequence length="195" mass="22360">MFTVLYLYLYFIFMLVVDIIIACLIGYALYKGFKEGLVLALISLVSLIVGIFLSLKFSFLFKDWILEKTQWSANVVTICAFVFTFLLVLIAIQLLGKALTKIIKTVALGGLNRLAGAVFLGLKMILIISVVLNLFQKINYNHYIATEETLNKSLFYHPIEDFSKLVYPMMEEWYQMTLEAVDEQVDKLDENLKEV</sequence>
<keyword evidence="2 5" id="KW-0812">Transmembrane</keyword>
<dbReference type="GO" id="GO:0009403">
    <property type="term" value="P:toxin biosynthetic process"/>
    <property type="evidence" value="ECO:0007669"/>
    <property type="project" value="InterPro"/>
</dbReference>
<feature type="transmembrane region" description="Helical" evidence="5">
    <location>
        <begin position="36"/>
        <end position="59"/>
    </location>
</feature>
<name>A0A3P3W0N3_9FLAO</name>
<dbReference type="Pfam" id="PF02674">
    <property type="entry name" value="Colicin_V"/>
    <property type="match status" value="1"/>
</dbReference>
<feature type="transmembrane region" description="Helical" evidence="5">
    <location>
        <begin position="7"/>
        <end position="30"/>
    </location>
</feature>
<comment type="subcellular location">
    <subcellularLocation>
        <location evidence="1">Membrane</location>
        <topology evidence="1">Multi-pass membrane protein</topology>
    </subcellularLocation>
</comment>
<dbReference type="PANTHER" id="PTHR37306">
    <property type="entry name" value="COLICIN V PRODUCTION PROTEIN"/>
    <property type="match status" value="1"/>
</dbReference>
<organism evidence="6 7">
    <name type="scientific">Paenimyroides tangerinum</name>
    <dbReference type="NCBI Taxonomy" id="2488728"/>
    <lineage>
        <taxon>Bacteria</taxon>
        <taxon>Pseudomonadati</taxon>
        <taxon>Bacteroidota</taxon>
        <taxon>Flavobacteriia</taxon>
        <taxon>Flavobacteriales</taxon>
        <taxon>Flavobacteriaceae</taxon>
        <taxon>Paenimyroides</taxon>
    </lineage>
</organism>
<evidence type="ECO:0000313" key="7">
    <source>
        <dbReference type="Proteomes" id="UP000275719"/>
    </source>
</evidence>
<accession>A0A3P3W0N3</accession>
<gene>
    <name evidence="6" type="ORF">EG240_14255</name>
</gene>
<evidence type="ECO:0000256" key="3">
    <source>
        <dbReference type="ARBA" id="ARBA00022989"/>
    </source>
</evidence>
<comment type="caution">
    <text evidence="6">The sequence shown here is derived from an EMBL/GenBank/DDBJ whole genome shotgun (WGS) entry which is preliminary data.</text>
</comment>
<proteinExistence type="predicted"/>
<keyword evidence="4 5" id="KW-0472">Membrane</keyword>
<evidence type="ECO:0000256" key="1">
    <source>
        <dbReference type="ARBA" id="ARBA00004141"/>
    </source>
</evidence>
<keyword evidence="3 5" id="KW-1133">Transmembrane helix</keyword>
<reference evidence="6 7" key="1">
    <citation type="submission" date="2018-11" db="EMBL/GenBank/DDBJ databases">
        <title>Flavobacterium sp. nov., YIM 102701-2 draft genome.</title>
        <authorList>
            <person name="Li G."/>
            <person name="Jiang Y."/>
        </authorList>
    </citation>
    <scope>NUCLEOTIDE SEQUENCE [LARGE SCALE GENOMIC DNA]</scope>
    <source>
        <strain evidence="6 7">YIM 102701-2</strain>
    </source>
</reference>
<dbReference type="EMBL" id="RQVQ01000045">
    <property type="protein sequence ID" value="RRJ88037.1"/>
    <property type="molecule type" value="Genomic_DNA"/>
</dbReference>
<evidence type="ECO:0000256" key="4">
    <source>
        <dbReference type="ARBA" id="ARBA00023136"/>
    </source>
</evidence>
<dbReference type="InterPro" id="IPR003825">
    <property type="entry name" value="Colicin-V_CvpA"/>
</dbReference>
<dbReference type="Proteomes" id="UP000275719">
    <property type="component" value="Unassembled WGS sequence"/>
</dbReference>
<dbReference type="AlphaFoldDB" id="A0A3P3W0N3"/>
<feature type="transmembrane region" description="Helical" evidence="5">
    <location>
        <begin position="114"/>
        <end position="135"/>
    </location>
</feature>
<evidence type="ECO:0000313" key="6">
    <source>
        <dbReference type="EMBL" id="RRJ88037.1"/>
    </source>
</evidence>
<feature type="transmembrane region" description="Helical" evidence="5">
    <location>
        <begin position="71"/>
        <end position="94"/>
    </location>
</feature>
<protein>
    <submittedName>
        <fullName evidence="6">CvpA family protein</fullName>
    </submittedName>
</protein>